<protein>
    <submittedName>
        <fullName evidence="2">Uncharacterized protein</fullName>
    </submittedName>
</protein>
<keyword evidence="3" id="KW-1185">Reference proteome</keyword>
<accession>A0AAD9NWI0</accession>
<dbReference type="EMBL" id="JAODUO010000296">
    <property type="protein sequence ID" value="KAK2183757.1"/>
    <property type="molecule type" value="Genomic_DNA"/>
</dbReference>
<proteinExistence type="predicted"/>
<feature type="region of interest" description="Disordered" evidence="1">
    <location>
        <begin position="90"/>
        <end position="113"/>
    </location>
</feature>
<feature type="compositionally biased region" description="Polar residues" evidence="1">
    <location>
        <begin position="1115"/>
        <end position="1130"/>
    </location>
</feature>
<dbReference type="AlphaFoldDB" id="A0AAD9NWI0"/>
<feature type="region of interest" description="Disordered" evidence="1">
    <location>
        <begin position="1115"/>
        <end position="1134"/>
    </location>
</feature>
<dbReference type="InterPro" id="IPR052270">
    <property type="entry name" value="CACF_protein"/>
</dbReference>
<gene>
    <name evidence="2" type="ORF">NP493_296g00028</name>
</gene>
<organism evidence="2 3">
    <name type="scientific">Ridgeia piscesae</name>
    <name type="common">Tubeworm</name>
    <dbReference type="NCBI Taxonomy" id="27915"/>
    <lineage>
        <taxon>Eukaryota</taxon>
        <taxon>Metazoa</taxon>
        <taxon>Spiralia</taxon>
        <taxon>Lophotrochozoa</taxon>
        <taxon>Annelida</taxon>
        <taxon>Polychaeta</taxon>
        <taxon>Sedentaria</taxon>
        <taxon>Canalipalpata</taxon>
        <taxon>Sabellida</taxon>
        <taxon>Siboglinidae</taxon>
        <taxon>Ridgeia</taxon>
    </lineage>
</organism>
<sequence>MSETSQGGEKKELRHATSTLSEVTVKADRFGAQSNQSVRVQAKQAILRELNRDLQIRAEKLRLKDRQEEPYYKGRTPVRRDGSLLERLVSATRVGSDPPTADDGEPPTTDAGPACATVTLSSDMTLQSITGNQPSPPQTPSHQLPVSRIPTSAARRHRRENAGRSNVNIQNYRPGYAWNRGGRIKELKIRCIARKFLFCWIRNTFGRVLPSQALEHHKRLVLQAVFSEWKDIWWVARKEWRLGIRAELHNRYRLWNMTWLAWREFTVIHRVKTAEKRLAHKHANVKCLLRTMQAWRQYLDTRRAKKALYKKAEETHHRSLCRSVWRSWVRRREDAQVREEQHSMALQHWAHTLTLKTWERWKQCYKERRKQADRMLIAQRYHDLQVLASFVTRWRQYVAIRRAKDRNYAKVHHGNLMDNVFQQWKRRWHVTCTISQHQQQSVELASRARCRRVQKRDNENAADDFYRRLLLRRAVGGMRRYANQKRLQQSHTLTAGRFNEIRVLSAVWHTWSRRYDARCERHQLPATERAQTHYRKVCLRKMVSTWQQYTQWRRHRKAQYLLADNHYRKLVLPPCVEAMRQFVDLMQRKREMSEEAMRFRRYSNECRAARHCYLRQVHLALTGWRQYVAVRREKAKKTTLAIGHYRGKLLRWTYDGWTSYHRRWREILAVVEGKVHCKNGVLLRNAVDTWRQSIQLQIIWHEREVVAKQHCDKHLLLKVFASWHCFAVIHAQRKLDTVRIVNEMRSHLEEGILRRTFVRWQRRRDETIIMRLKYARAESHDRHVTLSHAFQTWGGFMQLMLRKQLLRRQAMWFLSIRLTAKSFSQWQRAHALVLTERNNTIIALWHWSLRLQRKVLMAWYTYKEERKRKARRVAKALEQRRARLLRHGVHQLLLVAADMTLLRQKMAAQQGAQNFFKTQTLVQKCAARWRAATIRRRPERAAHKPHTAAPPGVRSRLEMAETFMPSLSEMALLPQACMSPVARSKVIQIDAADSPRTTSDVGVTLPARPAPRHPSFLVESLKREGLYANSPVKPHRPRGDSHTSDVDTVPPAEPVYSSTGAPPQLSHDSHMTRTCDKATGTAPAAPSISGQTGRIELLPPTAFLFKRDGTPLVSTNGTSETHASSNSRQMVSPPRLTAEKREYLPRPLSLHPAAGTAIEGAGGDSLGGAASLDELRSRCQFSCAADELVYIRTELRQCAERREKLRKQQLQKQQLEDWLADQTPDSDDPDVAEVRNEHSQLTKEVDELSEMISADRPRRQQLAARAQTLLQQLSTEDT</sequence>
<evidence type="ECO:0000313" key="2">
    <source>
        <dbReference type="EMBL" id="KAK2183757.1"/>
    </source>
</evidence>
<feature type="region of interest" description="Disordered" evidence="1">
    <location>
        <begin position="1"/>
        <end position="20"/>
    </location>
</feature>
<feature type="region of interest" description="Disordered" evidence="1">
    <location>
        <begin position="127"/>
        <end position="166"/>
    </location>
</feature>
<dbReference type="Proteomes" id="UP001209878">
    <property type="component" value="Unassembled WGS sequence"/>
</dbReference>
<dbReference type="PANTHER" id="PTHR22028:SF4">
    <property type="entry name" value="PROTEIN SFI1 HOMOLOG"/>
    <property type="match status" value="1"/>
</dbReference>
<dbReference type="PANTHER" id="PTHR22028">
    <property type="entry name" value="SFI1 SPINDLE BODY DOMAIN-CONTAINING PROTEIN-RELATED"/>
    <property type="match status" value="1"/>
</dbReference>
<comment type="caution">
    <text evidence="2">The sequence shown here is derived from an EMBL/GenBank/DDBJ whole genome shotgun (WGS) entry which is preliminary data.</text>
</comment>
<feature type="region of interest" description="Disordered" evidence="1">
    <location>
        <begin position="1216"/>
        <end position="1244"/>
    </location>
</feature>
<feature type="region of interest" description="Disordered" evidence="1">
    <location>
        <begin position="1028"/>
        <end position="1092"/>
    </location>
</feature>
<dbReference type="GO" id="GO:0019902">
    <property type="term" value="F:phosphatase binding"/>
    <property type="evidence" value="ECO:0007669"/>
    <property type="project" value="TreeGrafter"/>
</dbReference>
<feature type="compositionally biased region" description="Basic and acidic residues" evidence="1">
    <location>
        <begin position="1232"/>
        <end position="1244"/>
    </location>
</feature>
<reference evidence="2" key="1">
    <citation type="journal article" date="2023" name="Mol. Biol. Evol.">
        <title>Third-Generation Sequencing Reveals the Adaptive Role of the Epigenome in Three Deep-Sea Polychaetes.</title>
        <authorList>
            <person name="Perez M."/>
            <person name="Aroh O."/>
            <person name="Sun Y."/>
            <person name="Lan Y."/>
            <person name="Juniper S.K."/>
            <person name="Young C.R."/>
            <person name="Angers B."/>
            <person name="Qian P.Y."/>
        </authorList>
    </citation>
    <scope>NUCLEOTIDE SEQUENCE</scope>
    <source>
        <strain evidence="2">R07B-5</strain>
    </source>
</reference>
<name>A0AAD9NWI0_RIDPI</name>
<evidence type="ECO:0000313" key="3">
    <source>
        <dbReference type="Proteomes" id="UP001209878"/>
    </source>
</evidence>
<evidence type="ECO:0000256" key="1">
    <source>
        <dbReference type="SAM" id="MobiDB-lite"/>
    </source>
</evidence>
<feature type="compositionally biased region" description="Basic and acidic residues" evidence="1">
    <location>
        <begin position="1067"/>
        <end position="1076"/>
    </location>
</feature>